<dbReference type="SUPFAM" id="SSF46785">
    <property type="entry name" value="Winged helix' DNA-binding domain"/>
    <property type="match status" value="1"/>
</dbReference>
<dbReference type="GO" id="GO:0003677">
    <property type="term" value="F:DNA binding"/>
    <property type="evidence" value="ECO:0007669"/>
    <property type="project" value="UniProtKB-KW"/>
</dbReference>
<evidence type="ECO:0000256" key="3">
    <source>
        <dbReference type="ARBA" id="ARBA00023163"/>
    </source>
</evidence>
<dbReference type="PROSITE" id="PS51063">
    <property type="entry name" value="HTH_CRP_2"/>
    <property type="match status" value="1"/>
</dbReference>
<proteinExistence type="predicted"/>
<gene>
    <name evidence="6" type="primary">yeiL</name>
    <name evidence="6" type="ORF">H8S23_08210</name>
</gene>
<dbReference type="Proteomes" id="UP000659630">
    <property type="component" value="Unassembled WGS sequence"/>
</dbReference>
<dbReference type="Pfam" id="PF00027">
    <property type="entry name" value="cNMP_binding"/>
    <property type="match status" value="1"/>
</dbReference>
<feature type="domain" description="HTH crp-type" evidence="5">
    <location>
        <begin position="137"/>
        <end position="200"/>
    </location>
</feature>
<feature type="domain" description="Cyclic nucleotide-binding" evidence="4">
    <location>
        <begin position="24"/>
        <end position="98"/>
    </location>
</feature>
<dbReference type="InterPro" id="IPR000595">
    <property type="entry name" value="cNMP-bd_dom"/>
</dbReference>
<dbReference type="GO" id="GO:0006355">
    <property type="term" value="P:regulation of DNA-templated transcription"/>
    <property type="evidence" value="ECO:0007669"/>
    <property type="project" value="InterPro"/>
</dbReference>
<comment type="caution">
    <text evidence="6">The sequence shown here is derived from an EMBL/GenBank/DDBJ whole genome shotgun (WGS) entry which is preliminary data.</text>
</comment>
<dbReference type="Gene3D" id="2.60.120.10">
    <property type="entry name" value="Jelly Rolls"/>
    <property type="match status" value="1"/>
</dbReference>
<evidence type="ECO:0000313" key="6">
    <source>
        <dbReference type="EMBL" id="MBC5581493.1"/>
    </source>
</evidence>
<dbReference type="InterPro" id="IPR036390">
    <property type="entry name" value="WH_DNA-bd_sf"/>
</dbReference>
<keyword evidence="2" id="KW-0238">DNA-binding</keyword>
<keyword evidence="1" id="KW-0805">Transcription regulation</keyword>
<evidence type="ECO:0000256" key="2">
    <source>
        <dbReference type="ARBA" id="ARBA00023125"/>
    </source>
</evidence>
<accession>A0A923I724</accession>
<dbReference type="InterPro" id="IPR012318">
    <property type="entry name" value="HTH_CRP"/>
</dbReference>
<dbReference type="PROSITE" id="PS50042">
    <property type="entry name" value="CNMP_BINDING_3"/>
    <property type="match status" value="1"/>
</dbReference>
<reference evidence="6" key="1">
    <citation type="submission" date="2020-08" db="EMBL/GenBank/DDBJ databases">
        <title>Genome public.</title>
        <authorList>
            <person name="Liu C."/>
            <person name="Sun Q."/>
        </authorList>
    </citation>
    <scope>NUCLEOTIDE SEQUENCE</scope>
    <source>
        <strain evidence="6">BX8</strain>
    </source>
</reference>
<keyword evidence="7" id="KW-1185">Reference proteome</keyword>
<evidence type="ECO:0000256" key="1">
    <source>
        <dbReference type="ARBA" id="ARBA00023015"/>
    </source>
</evidence>
<protein>
    <submittedName>
        <fullName evidence="6">Transcriptional regulator YeiL</fullName>
    </submittedName>
</protein>
<evidence type="ECO:0000259" key="4">
    <source>
        <dbReference type="PROSITE" id="PS50042"/>
    </source>
</evidence>
<dbReference type="EMBL" id="JACONZ010000002">
    <property type="protein sequence ID" value="MBC5581493.1"/>
    <property type="molecule type" value="Genomic_DNA"/>
</dbReference>
<organism evidence="6 7">
    <name type="scientific">Anaerofilum hominis</name>
    <dbReference type="NCBI Taxonomy" id="2763016"/>
    <lineage>
        <taxon>Bacteria</taxon>
        <taxon>Bacillati</taxon>
        <taxon>Bacillota</taxon>
        <taxon>Clostridia</taxon>
        <taxon>Eubacteriales</taxon>
        <taxon>Oscillospiraceae</taxon>
        <taxon>Anaerofilum</taxon>
    </lineage>
</organism>
<dbReference type="AlphaFoldDB" id="A0A923I724"/>
<evidence type="ECO:0000313" key="7">
    <source>
        <dbReference type="Proteomes" id="UP000659630"/>
    </source>
</evidence>
<dbReference type="InterPro" id="IPR018490">
    <property type="entry name" value="cNMP-bd_dom_sf"/>
</dbReference>
<dbReference type="CDD" id="cd00038">
    <property type="entry name" value="CAP_ED"/>
    <property type="match status" value="1"/>
</dbReference>
<dbReference type="SMART" id="SM00100">
    <property type="entry name" value="cNMP"/>
    <property type="match status" value="1"/>
</dbReference>
<sequence>MLKEYRFQEYFSFDITPYASLAVFEPGELILREGQRVTKLYYLVKGRAKLFATLKNGKVSLFNFYEVPSFLGEMEMLDPEAHTKGVRAHTRCYCIALDLTRCGDRVLNDPRFLRAICLYLGRKAVSNSWHYAQSQSYPLKYRLASYILFTSRDGVYAEPHTEAAEYLGISYRHLLYVLADFCREGILERGPKGYLLRDPQRLQALQDELQE</sequence>
<dbReference type="InterPro" id="IPR014710">
    <property type="entry name" value="RmlC-like_jellyroll"/>
</dbReference>
<evidence type="ECO:0000259" key="5">
    <source>
        <dbReference type="PROSITE" id="PS51063"/>
    </source>
</evidence>
<dbReference type="SUPFAM" id="SSF51206">
    <property type="entry name" value="cAMP-binding domain-like"/>
    <property type="match status" value="1"/>
</dbReference>
<name>A0A923I724_9FIRM</name>
<dbReference type="NCBIfam" id="NF007707">
    <property type="entry name" value="PRK10402.1"/>
    <property type="match status" value="1"/>
</dbReference>
<keyword evidence="3" id="KW-0804">Transcription</keyword>
<dbReference type="Pfam" id="PF13545">
    <property type="entry name" value="HTH_Crp_2"/>
    <property type="match status" value="1"/>
</dbReference>